<evidence type="ECO:0000256" key="1">
    <source>
        <dbReference type="ARBA" id="ARBA00008580"/>
    </source>
</evidence>
<protein>
    <submittedName>
        <fullName evidence="3">Addiction module antidote protein, CC2985 family</fullName>
    </submittedName>
</protein>
<dbReference type="Pfam" id="PF03693">
    <property type="entry name" value="ParD_antitoxin"/>
    <property type="match status" value="1"/>
</dbReference>
<accession>D5RG16</accession>
<proteinExistence type="inferred from homology"/>
<evidence type="ECO:0000313" key="4">
    <source>
        <dbReference type="Proteomes" id="UP000005324"/>
    </source>
</evidence>
<organism evidence="3 4">
    <name type="scientific">Pseudoroseomonas cervicalis ATCC 49957</name>
    <dbReference type="NCBI Taxonomy" id="525371"/>
    <lineage>
        <taxon>Bacteria</taxon>
        <taxon>Pseudomonadati</taxon>
        <taxon>Pseudomonadota</taxon>
        <taxon>Alphaproteobacteria</taxon>
        <taxon>Acetobacterales</taxon>
        <taxon>Roseomonadaceae</taxon>
        <taxon>Roseomonas</taxon>
    </lineage>
</organism>
<dbReference type="InterPro" id="IPR010985">
    <property type="entry name" value="Ribbon_hlx_hlx"/>
</dbReference>
<evidence type="ECO:0000256" key="2">
    <source>
        <dbReference type="ARBA" id="ARBA00022649"/>
    </source>
</evidence>
<dbReference type="PANTHER" id="PTHR36582:SF2">
    <property type="entry name" value="ANTITOXIN PARD"/>
    <property type="match status" value="1"/>
</dbReference>
<dbReference type="HOGENOM" id="CLU_144805_2_0_5"/>
<evidence type="ECO:0000313" key="3">
    <source>
        <dbReference type="EMBL" id="EFH13746.1"/>
    </source>
</evidence>
<dbReference type="EMBL" id="ADVL01000011">
    <property type="protein sequence ID" value="EFH13746.1"/>
    <property type="molecule type" value="Genomic_DNA"/>
</dbReference>
<comment type="similarity">
    <text evidence="1">Belongs to the ParD antitoxin family.</text>
</comment>
<dbReference type="GO" id="GO:0006355">
    <property type="term" value="P:regulation of DNA-templated transcription"/>
    <property type="evidence" value="ECO:0007669"/>
    <property type="project" value="InterPro"/>
</dbReference>
<dbReference type="Proteomes" id="UP000005324">
    <property type="component" value="Unassembled WGS sequence"/>
</dbReference>
<keyword evidence="2" id="KW-1277">Toxin-antitoxin system</keyword>
<dbReference type="InterPro" id="IPR038296">
    <property type="entry name" value="ParD_sf"/>
</dbReference>
<dbReference type="SUPFAM" id="SSF47598">
    <property type="entry name" value="Ribbon-helix-helix"/>
    <property type="match status" value="1"/>
</dbReference>
<gene>
    <name evidence="3" type="ORF">HMPREF0731_0025</name>
</gene>
<dbReference type="OrthoDB" id="9811310at2"/>
<dbReference type="NCBIfam" id="TIGR02606">
    <property type="entry name" value="antidote_CC2985"/>
    <property type="match status" value="1"/>
</dbReference>
<name>D5RG16_9PROT</name>
<dbReference type="AlphaFoldDB" id="D5RG16"/>
<reference evidence="3 4" key="1">
    <citation type="submission" date="2010-04" db="EMBL/GenBank/DDBJ databases">
        <authorList>
            <person name="Qin X."/>
            <person name="Bachman B."/>
            <person name="Battles P."/>
            <person name="Bell A."/>
            <person name="Bess C."/>
            <person name="Bickham C."/>
            <person name="Chaboub L."/>
            <person name="Chen D."/>
            <person name="Coyle M."/>
            <person name="Deiros D.R."/>
            <person name="Dinh H."/>
            <person name="Forbes L."/>
            <person name="Fowler G."/>
            <person name="Francisco L."/>
            <person name="Fu Q."/>
            <person name="Gubbala S."/>
            <person name="Hale W."/>
            <person name="Han Y."/>
            <person name="Hemphill L."/>
            <person name="Highlander S.K."/>
            <person name="Hirani K."/>
            <person name="Hogues M."/>
            <person name="Jackson L."/>
            <person name="Jakkamsetti A."/>
            <person name="Javaid M."/>
            <person name="Jiang H."/>
            <person name="Korchina V."/>
            <person name="Kovar C."/>
            <person name="Lara F."/>
            <person name="Lee S."/>
            <person name="Mata R."/>
            <person name="Mathew T."/>
            <person name="Moen C."/>
            <person name="Morales K."/>
            <person name="Munidasa M."/>
            <person name="Nazareth L."/>
            <person name="Ngo R."/>
            <person name="Nguyen L."/>
            <person name="Okwuonu G."/>
            <person name="Ongeri F."/>
            <person name="Patil S."/>
            <person name="Petrosino J."/>
            <person name="Pham C."/>
            <person name="Pham P."/>
            <person name="Pu L.-L."/>
            <person name="Puazo M."/>
            <person name="Raj R."/>
            <person name="Reid J."/>
            <person name="Rouhana J."/>
            <person name="Saada N."/>
            <person name="Shang Y."/>
            <person name="Simmons D."/>
            <person name="Thornton R."/>
            <person name="Warren J."/>
            <person name="Weissenberger G."/>
            <person name="Zhang J."/>
            <person name="Zhang L."/>
            <person name="Zhou C."/>
            <person name="Zhu D."/>
            <person name="Muzny D."/>
            <person name="Worley K."/>
            <person name="Gibbs R."/>
        </authorList>
    </citation>
    <scope>NUCLEOTIDE SEQUENCE [LARGE SCALE GENOMIC DNA]</scope>
    <source>
        <strain evidence="3 4">ATCC 49957</strain>
    </source>
</reference>
<sequence length="85" mass="9616">MPSSYTIGPHFEAFVQRLLASGRYSSASEVMRDGLRLLEERQRQQDSLEHLQRAWQEGIASGEAGPLDIEAVKQEARARMAMRGR</sequence>
<comment type="caution">
    <text evidence="3">The sequence shown here is derived from an EMBL/GenBank/DDBJ whole genome shotgun (WGS) entry which is preliminary data.</text>
</comment>
<dbReference type="Gene3D" id="6.10.10.120">
    <property type="entry name" value="Antitoxin ParD1-like"/>
    <property type="match status" value="1"/>
</dbReference>
<dbReference type="PANTHER" id="PTHR36582">
    <property type="entry name" value="ANTITOXIN PARD"/>
    <property type="match status" value="1"/>
</dbReference>
<dbReference type="InterPro" id="IPR022789">
    <property type="entry name" value="ParD"/>
</dbReference>
<dbReference type="RefSeq" id="WP_007005649.1">
    <property type="nucleotide sequence ID" value="NZ_GG770784.1"/>
</dbReference>
<keyword evidence="4" id="KW-1185">Reference proteome</keyword>